<dbReference type="PANTHER" id="PTHR30349">
    <property type="entry name" value="PHAGE INTEGRASE-RELATED"/>
    <property type="match status" value="1"/>
</dbReference>
<reference evidence="8" key="1">
    <citation type="submission" date="2022-01" db="EMBL/GenBank/DDBJ databases">
        <authorList>
            <person name="Criscuolo A."/>
        </authorList>
    </citation>
    <scope>NUCLEOTIDE SEQUENCE</scope>
    <source>
        <strain evidence="8">CIP111893</strain>
    </source>
</reference>
<dbReference type="Proteomes" id="UP000838686">
    <property type="component" value="Unassembled WGS sequence"/>
</dbReference>
<dbReference type="InterPro" id="IPR050090">
    <property type="entry name" value="Tyrosine_recombinase_XerCD"/>
</dbReference>
<keyword evidence="9" id="KW-1185">Reference proteome</keyword>
<dbReference type="InterPro" id="IPR013762">
    <property type="entry name" value="Integrase-like_cat_sf"/>
</dbReference>
<organism evidence="8 9">
    <name type="scientific">Paenibacillus plantiphilus</name>
    <dbReference type="NCBI Taxonomy" id="2905650"/>
    <lineage>
        <taxon>Bacteria</taxon>
        <taxon>Bacillati</taxon>
        <taxon>Bacillota</taxon>
        <taxon>Bacilli</taxon>
        <taxon>Bacillales</taxon>
        <taxon>Paenibacillaceae</taxon>
        <taxon>Paenibacillus</taxon>
    </lineage>
</organism>
<dbReference type="Pfam" id="PF13495">
    <property type="entry name" value="Phage_int_SAM_4"/>
    <property type="match status" value="1"/>
</dbReference>
<dbReference type="Gene3D" id="1.10.443.10">
    <property type="entry name" value="Intergrase catalytic core"/>
    <property type="match status" value="1"/>
</dbReference>
<evidence type="ECO:0000313" key="9">
    <source>
        <dbReference type="Proteomes" id="UP000838686"/>
    </source>
</evidence>
<comment type="similarity">
    <text evidence="1">Belongs to the 'phage' integrase family.</text>
</comment>
<dbReference type="CDD" id="cd00397">
    <property type="entry name" value="DNA_BRE_C"/>
    <property type="match status" value="1"/>
</dbReference>
<dbReference type="PROSITE" id="PS51900">
    <property type="entry name" value="CB"/>
    <property type="match status" value="1"/>
</dbReference>
<dbReference type="InterPro" id="IPR011010">
    <property type="entry name" value="DNA_brk_join_enz"/>
</dbReference>
<evidence type="ECO:0000256" key="2">
    <source>
        <dbReference type="ARBA" id="ARBA00022908"/>
    </source>
</evidence>
<evidence type="ECO:0000256" key="1">
    <source>
        <dbReference type="ARBA" id="ARBA00008857"/>
    </source>
</evidence>
<evidence type="ECO:0000259" key="7">
    <source>
        <dbReference type="PROSITE" id="PS51900"/>
    </source>
</evidence>
<evidence type="ECO:0000256" key="3">
    <source>
        <dbReference type="ARBA" id="ARBA00023125"/>
    </source>
</evidence>
<feature type="domain" description="Tyr recombinase" evidence="6">
    <location>
        <begin position="134"/>
        <end position="312"/>
    </location>
</feature>
<proteinExistence type="inferred from homology"/>
<comment type="caution">
    <text evidence="8">The sequence shown here is derived from an EMBL/GenBank/DDBJ whole genome shotgun (WGS) entry which is preliminary data.</text>
</comment>
<dbReference type="InterPro" id="IPR044068">
    <property type="entry name" value="CB"/>
</dbReference>
<dbReference type="InterPro" id="IPR010998">
    <property type="entry name" value="Integrase_recombinase_N"/>
</dbReference>
<protein>
    <submittedName>
        <fullName evidence="8">Tyrosine recombinase XerC</fullName>
    </submittedName>
</protein>
<keyword evidence="4" id="KW-0233">DNA recombination</keyword>
<keyword evidence="2" id="KW-0229">DNA integration</keyword>
<sequence>MSKAYNRIGESSNLAMTKYKKGSYTDEQIIQLFLKTREWSTHTRINYLRAIERFRAFLSYRPLASATWQEIEAYKLCLNRGEWVPSQKPLSPASISALIAPLKSMYKWGSDPNIGLFKQNPTSSVRLPAIPLNSRKHFLTKREVGSLLHELQNQGTRNYLIGLSLVLLGLRVSELNTIQWGDFFTDPLESTIWITINKGKGGKIRDVKIPQQLWKLYMDYANNQFKQADMKNEQRVFSLSIRQIERIISEAGAKCHIGKKLTPHWLRHTNATLALLNGASLQQVQETLGHTHINTTQRYLHTVEQLQKTAPDYVEDCLKEYI</sequence>
<gene>
    <name evidence="8" type="primary">xerC_2</name>
    <name evidence="8" type="ORF">PAECIP111893_02328</name>
</gene>
<accession>A0ABN8GFB8</accession>
<keyword evidence="3 5" id="KW-0238">DNA-binding</keyword>
<dbReference type="EMBL" id="CAKMMF010000011">
    <property type="protein sequence ID" value="CAH1205352.1"/>
    <property type="molecule type" value="Genomic_DNA"/>
</dbReference>
<dbReference type="SUPFAM" id="SSF56349">
    <property type="entry name" value="DNA breaking-rejoining enzymes"/>
    <property type="match status" value="1"/>
</dbReference>
<dbReference type="InterPro" id="IPR004107">
    <property type="entry name" value="Integrase_SAM-like_N"/>
</dbReference>
<dbReference type="RefSeq" id="WP_307728332.1">
    <property type="nucleotide sequence ID" value="NZ_CAKMMF010000011.1"/>
</dbReference>
<feature type="domain" description="Core-binding (CB)" evidence="7">
    <location>
        <begin position="24"/>
        <end position="110"/>
    </location>
</feature>
<dbReference type="PROSITE" id="PS51898">
    <property type="entry name" value="TYR_RECOMBINASE"/>
    <property type="match status" value="1"/>
</dbReference>
<evidence type="ECO:0000259" key="6">
    <source>
        <dbReference type="PROSITE" id="PS51898"/>
    </source>
</evidence>
<evidence type="ECO:0000256" key="5">
    <source>
        <dbReference type="PROSITE-ProRule" id="PRU01248"/>
    </source>
</evidence>
<name>A0ABN8GFB8_9BACL</name>
<dbReference type="Pfam" id="PF00589">
    <property type="entry name" value="Phage_integrase"/>
    <property type="match status" value="1"/>
</dbReference>
<dbReference type="InterPro" id="IPR002104">
    <property type="entry name" value="Integrase_catalytic"/>
</dbReference>
<evidence type="ECO:0000313" key="8">
    <source>
        <dbReference type="EMBL" id="CAH1205352.1"/>
    </source>
</evidence>
<evidence type="ECO:0000256" key="4">
    <source>
        <dbReference type="ARBA" id="ARBA00023172"/>
    </source>
</evidence>
<dbReference type="Gene3D" id="1.10.150.130">
    <property type="match status" value="1"/>
</dbReference>
<dbReference type="PANTHER" id="PTHR30349:SF64">
    <property type="entry name" value="PROPHAGE INTEGRASE INTD-RELATED"/>
    <property type="match status" value="1"/>
</dbReference>